<evidence type="ECO:0000256" key="9">
    <source>
        <dbReference type="ARBA" id="ARBA00022982"/>
    </source>
</evidence>
<sequence length="167" mass="19768">MLQNLLIIFIILFSFIFMQMIHPLSMGLILLLQTLLISLLIGLMNETYWFSYILFLVFLGGMLILFIYVTSTASNETFNLSINQFFFSIMFMIIMLFLLFIYDDMINNLYYTNMMNFNTENSMNLIKLFNYPTNLITILLMNYLLITLIAVVKITNIFYGPLRHMFN</sequence>
<evidence type="ECO:0000256" key="11">
    <source>
        <dbReference type="ARBA" id="ARBA00023027"/>
    </source>
</evidence>
<gene>
    <name evidence="17" type="primary">nad6</name>
</gene>
<evidence type="ECO:0000256" key="14">
    <source>
        <dbReference type="ARBA" id="ARBA00031019"/>
    </source>
</evidence>
<accession>A0A7U3QRQ0</accession>
<feature type="transmembrane region" description="Helical" evidence="16">
    <location>
        <begin position="82"/>
        <end position="102"/>
    </location>
</feature>
<keyword evidence="6" id="KW-0679">Respiratory chain</keyword>
<keyword evidence="9" id="KW-0249">Electron transport</keyword>
<dbReference type="PANTHER" id="PTHR11435:SF1">
    <property type="entry name" value="NADH-UBIQUINONE OXIDOREDUCTASE CHAIN 6"/>
    <property type="match status" value="1"/>
</dbReference>
<feature type="transmembrane region" description="Helical" evidence="16">
    <location>
        <begin position="50"/>
        <end position="70"/>
    </location>
</feature>
<keyword evidence="12 17" id="KW-0496">Mitochondrion</keyword>
<evidence type="ECO:0000256" key="1">
    <source>
        <dbReference type="ARBA" id="ARBA00004225"/>
    </source>
</evidence>
<keyword evidence="13 16" id="KW-0472">Membrane</keyword>
<evidence type="ECO:0000256" key="8">
    <source>
        <dbReference type="ARBA" id="ARBA00022967"/>
    </source>
</evidence>
<comment type="catalytic activity">
    <reaction evidence="15">
        <text>a ubiquinone + NADH + 5 H(+)(in) = a ubiquinol + NAD(+) + 4 H(+)(out)</text>
        <dbReference type="Rhea" id="RHEA:29091"/>
        <dbReference type="Rhea" id="RHEA-COMP:9565"/>
        <dbReference type="Rhea" id="RHEA-COMP:9566"/>
        <dbReference type="ChEBI" id="CHEBI:15378"/>
        <dbReference type="ChEBI" id="CHEBI:16389"/>
        <dbReference type="ChEBI" id="CHEBI:17976"/>
        <dbReference type="ChEBI" id="CHEBI:57540"/>
        <dbReference type="ChEBI" id="CHEBI:57945"/>
        <dbReference type="EC" id="7.1.1.2"/>
    </reaction>
</comment>
<feature type="transmembrane region" description="Helical" evidence="16">
    <location>
        <begin position="6"/>
        <end position="21"/>
    </location>
</feature>
<keyword evidence="7 16" id="KW-0812">Transmembrane</keyword>
<protein>
    <recommendedName>
        <fullName evidence="4">NADH-ubiquinone oxidoreductase chain 6</fullName>
        <ecNumber evidence="3">7.1.1.2</ecNumber>
    </recommendedName>
    <alternativeName>
        <fullName evidence="14">NADH dehydrogenase subunit 6</fullName>
    </alternativeName>
</protein>
<name>A0A7U3QRQ0_9MUSC</name>
<evidence type="ECO:0000256" key="16">
    <source>
        <dbReference type="SAM" id="Phobius"/>
    </source>
</evidence>
<feature type="transmembrane region" description="Helical" evidence="16">
    <location>
        <begin position="28"/>
        <end position="44"/>
    </location>
</feature>
<evidence type="ECO:0000256" key="12">
    <source>
        <dbReference type="ARBA" id="ARBA00023128"/>
    </source>
</evidence>
<dbReference type="GO" id="GO:0008137">
    <property type="term" value="F:NADH dehydrogenase (ubiquinone) activity"/>
    <property type="evidence" value="ECO:0007669"/>
    <property type="project" value="UniProtKB-EC"/>
</dbReference>
<evidence type="ECO:0000256" key="3">
    <source>
        <dbReference type="ARBA" id="ARBA00012944"/>
    </source>
</evidence>
<keyword evidence="8" id="KW-1278">Translocase</keyword>
<evidence type="ECO:0000256" key="4">
    <source>
        <dbReference type="ARBA" id="ARBA00021095"/>
    </source>
</evidence>
<evidence type="ECO:0000256" key="10">
    <source>
        <dbReference type="ARBA" id="ARBA00022989"/>
    </source>
</evidence>
<dbReference type="PANTHER" id="PTHR11435">
    <property type="entry name" value="NADH UBIQUINONE OXIDOREDUCTASE SUBUNIT ND6"/>
    <property type="match status" value="1"/>
</dbReference>
<reference evidence="17" key="1">
    <citation type="submission" date="2020-10" db="EMBL/GenBank/DDBJ databases">
        <authorList>
            <person name="Feng D."/>
            <person name="Dai S."/>
        </authorList>
    </citation>
    <scope>NUCLEOTIDE SEQUENCE</scope>
</reference>
<keyword evidence="5" id="KW-0813">Transport</keyword>
<evidence type="ECO:0000256" key="7">
    <source>
        <dbReference type="ARBA" id="ARBA00022692"/>
    </source>
</evidence>
<dbReference type="AlphaFoldDB" id="A0A7U3QRQ0"/>
<keyword evidence="11" id="KW-0520">NAD</keyword>
<dbReference type="InterPro" id="IPR050269">
    <property type="entry name" value="ComplexI_Subunit6"/>
</dbReference>
<evidence type="ECO:0000256" key="2">
    <source>
        <dbReference type="ARBA" id="ARBA00005698"/>
    </source>
</evidence>
<keyword evidence="10 16" id="KW-1133">Transmembrane helix</keyword>
<feature type="transmembrane region" description="Helical" evidence="16">
    <location>
        <begin position="135"/>
        <end position="159"/>
    </location>
</feature>
<proteinExistence type="inferred from homology"/>
<geneLocation type="mitochondrion" evidence="17"/>
<evidence type="ECO:0000256" key="5">
    <source>
        <dbReference type="ARBA" id="ARBA00022448"/>
    </source>
</evidence>
<evidence type="ECO:0000256" key="13">
    <source>
        <dbReference type="ARBA" id="ARBA00023136"/>
    </source>
</evidence>
<evidence type="ECO:0000313" key="17">
    <source>
        <dbReference type="EMBL" id="QPN53562.1"/>
    </source>
</evidence>
<organism evidence="17">
    <name type="scientific">Diplonevra peregrina</name>
    <dbReference type="NCBI Taxonomy" id="1003499"/>
    <lineage>
        <taxon>Eukaryota</taxon>
        <taxon>Metazoa</taxon>
        <taxon>Ecdysozoa</taxon>
        <taxon>Arthropoda</taxon>
        <taxon>Hexapoda</taxon>
        <taxon>Insecta</taxon>
        <taxon>Pterygota</taxon>
        <taxon>Neoptera</taxon>
        <taxon>Endopterygota</taxon>
        <taxon>Diptera</taxon>
        <taxon>Brachycera</taxon>
        <taxon>Muscomorpha</taxon>
        <taxon>Platypezoidea</taxon>
        <taxon>Phoridae</taxon>
        <taxon>Diplonevra</taxon>
    </lineage>
</organism>
<dbReference type="EMBL" id="MW167293">
    <property type="protein sequence ID" value="QPN53562.1"/>
    <property type="molecule type" value="Genomic_DNA"/>
</dbReference>
<evidence type="ECO:0000256" key="15">
    <source>
        <dbReference type="ARBA" id="ARBA00049551"/>
    </source>
</evidence>
<dbReference type="GO" id="GO:0031966">
    <property type="term" value="C:mitochondrial membrane"/>
    <property type="evidence" value="ECO:0007669"/>
    <property type="project" value="UniProtKB-SubCell"/>
</dbReference>
<evidence type="ECO:0000256" key="6">
    <source>
        <dbReference type="ARBA" id="ARBA00022660"/>
    </source>
</evidence>
<dbReference type="EC" id="7.1.1.2" evidence="3"/>
<comment type="subcellular location">
    <subcellularLocation>
        <location evidence="1">Mitochondrion membrane</location>
        <topology evidence="1">Multi-pass membrane protein</topology>
    </subcellularLocation>
</comment>
<comment type="similarity">
    <text evidence="2">Belongs to the complex I subunit 6 family.</text>
</comment>